<feature type="transmembrane region" description="Helical" evidence="7">
    <location>
        <begin position="166"/>
        <end position="184"/>
    </location>
</feature>
<dbReference type="AlphaFoldDB" id="A0A9X2JGQ4"/>
<dbReference type="InterPro" id="IPR050833">
    <property type="entry name" value="Poly_Biosynth_Transport"/>
</dbReference>
<evidence type="ECO:0000256" key="4">
    <source>
        <dbReference type="ARBA" id="ARBA00022692"/>
    </source>
</evidence>
<accession>A0A9X2JGQ4</accession>
<feature type="transmembrane region" description="Helical" evidence="7">
    <location>
        <begin position="312"/>
        <end position="335"/>
    </location>
</feature>
<name>A0A9X2JGQ4_9BACT</name>
<dbReference type="GO" id="GO:0005886">
    <property type="term" value="C:plasma membrane"/>
    <property type="evidence" value="ECO:0007669"/>
    <property type="project" value="UniProtKB-SubCell"/>
</dbReference>
<dbReference type="CDD" id="cd13127">
    <property type="entry name" value="MATE_tuaB_like"/>
    <property type="match status" value="1"/>
</dbReference>
<evidence type="ECO:0000313" key="9">
    <source>
        <dbReference type="Proteomes" id="UP001155241"/>
    </source>
</evidence>
<organism evidence="8 9">
    <name type="scientific">Aeoliella straminimaris</name>
    <dbReference type="NCBI Taxonomy" id="2954799"/>
    <lineage>
        <taxon>Bacteria</taxon>
        <taxon>Pseudomonadati</taxon>
        <taxon>Planctomycetota</taxon>
        <taxon>Planctomycetia</taxon>
        <taxon>Pirellulales</taxon>
        <taxon>Lacipirellulaceae</taxon>
        <taxon>Aeoliella</taxon>
    </lineage>
</organism>
<feature type="transmembrane region" description="Helical" evidence="7">
    <location>
        <begin position="96"/>
        <end position="122"/>
    </location>
</feature>
<feature type="transmembrane region" description="Helical" evidence="7">
    <location>
        <begin position="462"/>
        <end position="483"/>
    </location>
</feature>
<feature type="transmembrane region" description="Helical" evidence="7">
    <location>
        <begin position="27"/>
        <end position="48"/>
    </location>
</feature>
<evidence type="ECO:0000313" key="8">
    <source>
        <dbReference type="EMBL" id="MCO6045250.1"/>
    </source>
</evidence>
<dbReference type="PANTHER" id="PTHR30250:SF10">
    <property type="entry name" value="LIPOPOLYSACCHARIDE BIOSYNTHESIS PROTEIN WZXC"/>
    <property type="match status" value="1"/>
</dbReference>
<evidence type="ECO:0000256" key="1">
    <source>
        <dbReference type="ARBA" id="ARBA00004651"/>
    </source>
</evidence>
<comment type="subcellular location">
    <subcellularLocation>
        <location evidence="1">Cell membrane</location>
        <topology evidence="1">Multi-pass membrane protein</topology>
    </subcellularLocation>
</comment>
<evidence type="ECO:0000256" key="3">
    <source>
        <dbReference type="ARBA" id="ARBA00022475"/>
    </source>
</evidence>
<dbReference type="Pfam" id="PF13440">
    <property type="entry name" value="Polysacc_synt_3"/>
    <property type="match status" value="1"/>
</dbReference>
<keyword evidence="5 7" id="KW-1133">Transmembrane helix</keyword>
<sequence>MKPERPKIDYFSSAELRQGLGLKTVRGGVASMIAQGLALVVSLGSIAALSRLLNPADFGLMAMVVVFTRFAGLFVDAGLSMAAVQERDLTRQQSTNLFWFGTLMGTAIGAVMVVISPLVAWFYQEPRLIAVTSVLGVSFLFNGLAVQHRALLRRGMQFVAVNTTRIIAAIAGKLAGIAWAVAFYGKPYDYWALVVVIVVTAAANTLGVWLMCPWRPGLPRRGAGSRRHFLFGANLTGFTTINHFARNADNLLIGWWWNAAALGVYERAYRVFDLPRETFMAPLSSVATSTLSRLLDEPAKYRDAYLRMAKGMLAFTAPISAYCAVCPDIVVYTLLGAQWVKSIPLLQLLSIFGLYQSAYSSCGWLLITQDRTTEFLRWSIVNSVLTVAAFCVGLPFGPAGVALGYGVVFLSFSLPSLFWVAGRRGPVTIGDLWRSLLEPTLVSLVVAAACYVAHWMTIQRGLLLATIVTAGIAISIVTTYIAVSTDYLSQFRRLLRGRGTTTSASPTNPPTS</sequence>
<feature type="transmembrane region" description="Helical" evidence="7">
    <location>
        <begin position="402"/>
        <end position="420"/>
    </location>
</feature>
<gene>
    <name evidence="8" type="ORF">NG895_15165</name>
</gene>
<keyword evidence="3" id="KW-1003">Cell membrane</keyword>
<evidence type="ECO:0000256" key="5">
    <source>
        <dbReference type="ARBA" id="ARBA00022989"/>
    </source>
</evidence>
<dbReference type="PANTHER" id="PTHR30250">
    <property type="entry name" value="PST FAMILY PREDICTED COLANIC ACID TRANSPORTER"/>
    <property type="match status" value="1"/>
</dbReference>
<feature type="transmembrane region" description="Helical" evidence="7">
    <location>
        <begin position="347"/>
        <end position="368"/>
    </location>
</feature>
<feature type="transmembrane region" description="Helical" evidence="7">
    <location>
        <begin position="60"/>
        <end position="84"/>
    </location>
</feature>
<feature type="transmembrane region" description="Helical" evidence="7">
    <location>
        <begin position="432"/>
        <end position="456"/>
    </location>
</feature>
<keyword evidence="4 7" id="KW-0812">Transmembrane</keyword>
<comment type="similarity">
    <text evidence="2">Belongs to the polysaccharide synthase family.</text>
</comment>
<dbReference type="Proteomes" id="UP001155241">
    <property type="component" value="Unassembled WGS sequence"/>
</dbReference>
<feature type="transmembrane region" description="Helical" evidence="7">
    <location>
        <begin position="375"/>
        <end position="396"/>
    </location>
</feature>
<keyword evidence="6 7" id="KW-0472">Membrane</keyword>
<evidence type="ECO:0000256" key="2">
    <source>
        <dbReference type="ARBA" id="ARBA00007430"/>
    </source>
</evidence>
<keyword evidence="9" id="KW-1185">Reference proteome</keyword>
<dbReference type="EMBL" id="JAMXLR010000051">
    <property type="protein sequence ID" value="MCO6045250.1"/>
    <property type="molecule type" value="Genomic_DNA"/>
</dbReference>
<reference evidence="8" key="1">
    <citation type="submission" date="2022-06" db="EMBL/GenBank/DDBJ databases">
        <title>Aeoliella straminimaris, a novel planctomycete from sediments.</title>
        <authorList>
            <person name="Vitorino I.R."/>
            <person name="Lage O.M."/>
        </authorList>
    </citation>
    <scope>NUCLEOTIDE SEQUENCE</scope>
    <source>
        <strain evidence="8">ICT_H6.2</strain>
    </source>
</reference>
<feature type="transmembrane region" description="Helical" evidence="7">
    <location>
        <begin position="190"/>
        <end position="212"/>
    </location>
</feature>
<comment type="caution">
    <text evidence="8">The sequence shown here is derived from an EMBL/GenBank/DDBJ whole genome shotgun (WGS) entry which is preliminary data.</text>
</comment>
<dbReference type="RefSeq" id="WP_252853361.1">
    <property type="nucleotide sequence ID" value="NZ_JAMXLR010000051.1"/>
</dbReference>
<feature type="transmembrane region" description="Helical" evidence="7">
    <location>
        <begin position="128"/>
        <end position="146"/>
    </location>
</feature>
<proteinExistence type="inferred from homology"/>
<protein>
    <submittedName>
        <fullName evidence="8">Lipopolysaccharide biosynthesis protein</fullName>
    </submittedName>
</protein>
<evidence type="ECO:0000256" key="7">
    <source>
        <dbReference type="SAM" id="Phobius"/>
    </source>
</evidence>
<evidence type="ECO:0000256" key="6">
    <source>
        <dbReference type="ARBA" id="ARBA00023136"/>
    </source>
</evidence>